<name>A0A0B0MDZ6_GOSAR</name>
<reference evidence="2" key="1">
    <citation type="submission" date="2014-09" db="EMBL/GenBank/DDBJ databases">
        <authorList>
            <person name="Mudge J."/>
            <person name="Ramaraj T."/>
            <person name="Lindquist I.E."/>
            <person name="Bharti A.K."/>
            <person name="Sundararajan A."/>
            <person name="Cameron C.T."/>
            <person name="Woodward J.E."/>
            <person name="May G.D."/>
            <person name="Brubaker C."/>
            <person name="Broadhvest J."/>
            <person name="Wilkins T.A."/>
        </authorList>
    </citation>
    <scope>NUCLEOTIDE SEQUENCE</scope>
    <source>
        <strain evidence="2">cv. AKA8401</strain>
    </source>
</reference>
<keyword evidence="2" id="KW-1185">Reference proteome</keyword>
<evidence type="ECO:0000313" key="1">
    <source>
        <dbReference type="EMBL" id="KHF99014.1"/>
    </source>
</evidence>
<comment type="caution">
    <text evidence="1">The sequence shown here is derived from an EMBL/GenBank/DDBJ whole genome shotgun (WGS) entry which is preliminary data.</text>
</comment>
<proteinExistence type="predicted"/>
<organism evidence="1 2">
    <name type="scientific">Gossypium arboreum</name>
    <name type="common">Tree cotton</name>
    <name type="synonym">Gossypium nanking</name>
    <dbReference type="NCBI Taxonomy" id="29729"/>
    <lineage>
        <taxon>Eukaryota</taxon>
        <taxon>Viridiplantae</taxon>
        <taxon>Streptophyta</taxon>
        <taxon>Embryophyta</taxon>
        <taxon>Tracheophyta</taxon>
        <taxon>Spermatophyta</taxon>
        <taxon>Magnoliopsida</taxon>
        <taxon>eudicotyledons</taxon>
        <taxon>Gunneridae</taxon>
        <taxon>Pentapetalae</taxon>
        <taxon>rosids</taxon>
        <taxon>malvids</taxon>
        <taxon>Malvales</taxon>
        <taxon>Malvaceae</taxon>
        <taxon>Malvoideae</taxon>
        <taxon>Gossypium</taxon>
    </lineage>
</organism>
<dbReference type="EMBL" id="JRRC01061258">
    <property type="protein sequence ID" value="KHF99014.1"/>
    <property type="molecule type" value="Genomic_DNA"/>
</dbReference>
<accession>A0A0B0MDZ6</accession>
<gene>
    <name evidence="1" type="ORF">F383_38266</name>
</gene>
<evidence type="ECO:0000313" key="2">
    <source>
        <dbReference type="Proteomes" id="UP000032142"/>
    </source>
</evidence>
<protein>
    <submittedName>
        <fullName evidence="1">Uncharacterized protein</fullName>
    </submittedName>
</protein>
<dbReference type="Proteomes" id="UP000032142">
    <property type="component" value="Unassembled WGS sequence"/>
</dbReference>
<sequence>MLFSLQSYIGV</sequence>